<dbReference type="PROSITE" id="PS01209">
    <property type="entry name" value="LDLRA_1"/>
    <property type="match status" value="5"/>
</dbReference>
<dbReference type="PROSITE" id="PS01186">
    <property type="entry name" value="EGF_2"/>
    <property type="match status" value="5"/>
</dbReference>
<feature type="disulfide bond" evidence="14">
    <location>
        <begin position="1056"/>
        <end position="1074"/>
    </location>
</feature>
<feature type="disulfide bond" evidence="14">
    <location>
        <begin position="24"/>
        <end position="36"/>
    </location>
</feature>
<dbReference type="PROSITE" id="PS01187">
    <property type="entry name" value="EGF_CA"/>
    <property type="match status" value="2"/>
</dbReference>
<feature type="compositionally biased region" description="Polar residues" evidence="16">
    <location>
        <begin position="1778"/>
        <end position="1792"/>
    </location>
</feature>
<feature type="disulfide bond" evidence="14">
    <location>
        <begin position="1049"/>
        <end position="1061"/>
    </location>
</feature>
<feature type="disulfide bond" evidence="13">
    <location>
        <begin position="1262"/>
        <end position="1272"/>
    </location>
</feature>
<dbReference type="InterPro" id="IPR000152">
    <property type="entry name" value="EGF-type_Asp/Asn_hydroxyl_site"/>
</dbReference>
<feature type="repeat" description="LDL-receptor class B" evidence="15">
    <location>
        <begin position="1477"/>
        <end position="1519"/>
    </location>
</feature>
<dbReference type="PROSITE" id="PS51120">
    <property type="entry name" value="LDLRB"/>
    <property type="match status" value="4"/>
</dbReference>
<keyword evidence="10 13" id="KW-1015">Disulfide bond</keyword>
<keyword evidence="11 20" id="KW-0675">Receptor</keyword>
<dbReference type="Pfam" id="PF14670">
    <property type="entry name" value="FXa_inhibition"/>
    <property type="match status" value="2"/>
</dbReference>
<evidence type="ECO:0000256" key="18">
    <source>
        <dbReference type="SAM" id="SignalP"/>
    </source>
</evidence>
<evidence type="ECO:0000256" key="7">
    <source>
        <dbReference type="ARBA" id="ARBA00022737"/>
    </source>
</evidence>
<dbReference type="Pfam" id="PF00057">
    <property type="entry name" value="Ldl_recept_a"/>
    <property type="match status" value="12"/>
</dbReference>
<dbReference type="InterPro" id="IPR023415">
    <property type="entry name" value="LDLR_class-A_CS"/>
</dbReference>
<dbReference type="InterPro" id="IPR018097">
    <property type="entry name" value="EGF_Ca-bd_CS"/>
</dbReference>
<feature type="repeat" description="LDL-receptor class B" evidence="15">
    <location>
        <begin position="403"/>
        <end position="446"/>
    </location>
</feature>
<evidence type="ECO:0000256" key="1">
    <source>
        <dbReference type="ARBA" id="ARBA00004251"/>
    </source>
</evidence>
<dbReference type="SMART" id="SM00135">
    <property type="entry name" value="LY"/>
    <property type="match status" value="14"/>
</dbReference>
<dbReference type="SUPFAM" id="SSF63825">
    <property type="entry name" value="YWTD domain"/>
    <property type="match status" value="3"/>
</dbReference>
<feature type="transmembrane region" description="Helical" evidence="17">
    <location>
        <begin position="1671"/>
        <end position="1692"/>
    </location>
</feature>
<dbReference type="InterPro" id="IPR049883">
    <property type="entry name" value="NOTCH1_EGF-like"/>
</dbReference>
<dbReference type="SMART" id="SM00179">
    <property type="entry name" value="EGF_CA"/>
    <property type="match status" value="7"/>
</dbReference>
<dbReference type="Pfam" id="PF00058">
    <property type="entry name" value="Ldl_recept_b"/>
    <property type="match status" value="2"/>
</dbReference>
<dbReference type="PROSITE" id="PS50068">
    <property type="entry name" value="LDLRA_2"/>
    <property type="match status" value="12"/>
</dbReference>
<dbReference type="Gene3D" id="2.10.25.10">
    <property type="entry name" value="Laminin"/>
    <property type="match status" value="5"/>
</dbReference>
<keyword evidence="12" id="KW-0325">Glycoprotein</keyword>
<proteinExistence type="evidence at transcript level"/>
<feature type="signal peptide" evidence="18">
    <location>
        <begin position="1"/>
        <end position="22"/>
    </location>
</feature>
<keyword evidence="3 13" id="KW-0245">EGF-like domain</keyword>
<feature type="disulfide bond" evidence="14">
    <location>
        <begin position="1112"/>
        <end position="1127"/>
    </location>
</feature>
<feature type="disulfide bond" evidence="14">
    <location>
        <begin position="938"/>
        <end position="956"/>
    </location>
</feature>
<evidence type="ECO:0000256" key="5">
    <source>
        <dbReference type="ARBA" id="ARBA00022692"/>
    </source>
</evidence>
<feature type="disulfide bond" evidence="14">
    <location>
        <begin position="912"/>
        <end position="927"/>
    </location>
</feature>
<reference evidence="20" key="1">
    <citation type="submission" date="2012-09" db="EMBL/GenBank/DDBJ databases">
        <authorList>
            <person name="Smith A."/>
            <person name="Kaufman W.R."/>
        </authorList>
    </citation>
    <scope>NUCLEOTIDE SEQUENCE</scope>
    <source>
        <tissue evidence="20">Ovary</tissue>
    </source>
</reference>
<feature type="domain" description="EGF-like" evidence="19">
    <location>
        <begin position="1618"/>
        <end position="1653"/>
    </location>
</feature>
<evidence type="ECO:0000256" key="6">
    <source>
        <dbReference type="ARBA" id="ARBA00022729"/>
    </source>
</evidence>
<dbReference type="InterPro" id="IPR011042">
    <property type="entry name" value="6-blade_b-propeller_TolB-like"/>
</dbReference>
<feature type="repeat" description="LDL-receptor class B" evidence="15">
    <location>
        <begin position="447"/>
        <end position="489"/>
    </location>
</feature>
<protein>
    <submittedName>
        <fullName evidence="20">Vitellogenin receptor</fullName>
    </submittedName>
</protein>
<keyword evidence="4" id="KW-0254">Endocytosis</keyword>
<feature type="disulfide bond" evidence="14">
    <location>
        <begin position="110"/>
        <end position="128"/>
    </location>
</feature>
<feature type="disulfide bond" evidence="13">
    <location>
        <begin position="1622"/>
        <end position="1632"/>
    </location>
</feature>
<accession>U5KCA6</accession>
<feature type="disulfide bond" evidence="14">
    <location>
        <begin position="85"/>
        <end position="100"/>
    </location>
</feature>
<feature type="disulfide bond" evidence="14">
    <location>
        <begin position="1100"/>
        <end position="1118"/>
    </location>
</feature>
<keyword evidence="8 17" id="KW-1133">Transmembrane helix</keyword>
<evidence type="ECO:0000256" key="15">
    <source>
        <dbReference type="PROSITE-ProRule" id="PRU00461"/>
    </source>
</evidence>
<feature type="disulfide bond" evidence="14">
    <location>
        <begin position="122"/>
        <end position="137"/>
    </location>
</feature>
<feature type="disulfide bond" evidence="14">
    <location>
        <begin position="950"/>
        <end position="965"/>
    </location>
</feature>
<feature type="disulfide bond" evidence="14">
    <location>
        <begin position="1009"/>
        <end position="1021"/>
    </location>
</feature>
<keyword evidence="9 17" id="KW-0472">Membrane</keyword>
<name>U5KCA6_AMBHE</name>
<feature type="region of interest" description="Disordered" evidence="16">
    <location>
        <begin position="1766"/>
        <end position="1792"/>
    </location>
</feature>
<dbReference type="GO" id="GO:0043235">
    <property type="term" value="C:receptor complex"/>
    <property type="evidence" value="ECO:0007669"/>
    <property type="project" value="TreeGrafter"/>
</dbReference>
<feature type="disulfide bond" evidence="14">
    <location>
        <begin position="1068"/>
        <end position="1083"/>
    </location>
</feature>
<sequence>MEAVRRVLLAVFLLQLALEASSECPQGWFDCQNGRCIAMFWRCDGQNDCGNHKDETGCSAPRPVCPVGKFACHDHSYCVPEIWLCDGEGDCHDSSDELDCQAKNCTGYRCHNNECIPNHWRCDQTEDCADASDELDCTATVGAGSTTTVSPRCNIDQGHFPCLDGQCLLPGKVCDGKKDCTDGADEGTFCKINECSQKKCSQGCFVATNGSTCYCNPGFRLMADHVSCADIDECAEQPHICSHGCTNSPGSYKCSCLDGYQLTDNSFCKARDQEPLLLFSATNEIRGLWLRSNRYFEVHPAEAQAVGVEFDSDELRVFWTDVSTAKSSVYSCRLDGSGFKTLFSAERTLLEDLSLDWVTNNLYITDSLVKRILVCSTDGVSCGAVVTTELDAPRAIIVDPANRFMYWTDWGVKPAVVRSNMDGSNIQRLVSTNLGWPNGLALDHATNSLYWCDAKLSKLEYLDLATMKRTVVLDESLFHPFALSVFEDTVYWSDWASYSLDTSNKLTGKQHHRLLRENGRHIMGVHVYHPVLRLQGISNPCWDHPCDHICVLSGDSYMCLCRLGYKLTANKHSCTVTKDLSFAIVAEEDSLYKIDLRTVGAPVAIKMPLSDAGVIAALAFDWSNQTLYFSDNRREVISSFSVNSFEQRTIHDHIGSVFGMDFDMTHGLLYWVDADKYTLEVCRANGSGHAIVRDDLRRPVGLALYPFAGVLFVLSAGDKPAITSYTMDGQNPKPVPLASLLLPVSIAVDLVAKKLVWADAIRRTIESLDLVTVFSSTPFIVQQVKSHICSVSAAHNEIHWTSRDNSSLEYIDLSAVPHVRRHVPLGTVRNGTYSRRVFVASQVPDFEPGPCGRNNGGCSHTCLPVRTTDRACFCPPGMALNSDNTTCRVENGTCRPHELPCAGGCIAAAYWCDGHKDCADNADEAACVETCPSKDFTCQNGKCIDMDWRCDGYDDCDDQSDEANCPYHTCASHQFTCKSGACLPLYWRCDGGRDCPDGDDELDCRTFRCPNGYDRCSNGQCIPLDWTCDGHADCSDSSDETNCTETTSCLEGDFHCSNGQCVDKRLRCDHDSDCEDDSDESGCDYAPANKSQCVRGMVGCGDGQCVYTHDVCDGYADCHNGWDEHNCSAPICQSAEFFCTGTKRCILQSWLCDGDDDCGDAMDELLARCRPTTLPPPTDAPCWSDQFQCGSHECIAWSSVCDGRTDCADFSDEGSHCEHHCATANGGCAHVCRESPSGPQCSCRPGYRLNNDRKSCDDIDECLSPGHCSHYCQNSKGSFKCTCADGYALGADRRYCKVQYGEAFLLYMLPNQIRSFSMHGHAQHLLAEDTLADMHGMDYRIGDKSIFWTEMEEGIINVVTLGNGKHFTLLEDIHRPFHIAVDWVAGNIYFTDGWVHIQACEPTFKHCTDVVDTAYSHVNTFALAANDGLMFWGVWHEIVAKNYGVIERANMDGSDRRVLLSDKILWPCSITVDAVHLRIYWSDANKNVIESATYQGADRKLVRGTGLSSPFSIALFEDWLYWSDWGSDSLMACNKYTGGNVALVHHGMTKASVLKVLHAVHQPSGINRCARNQCGHICLLKPNSSTCACGHGFSLAKDSRNCVESDDRYYNLTSADVLGQLCNPVCLNGGHCISEKSSYYCRCTEGFKGPSCKDPVVFSMAPQRSSSRSSWLAPILIALMCVALLVLGYVLYQRNRNKLAALDFSVSFKKPTFGKREGLLEHEHPVSADDQYHAITPQEPGFGNPVFAAPKSQLLTEDGQFKRWVSSDSLQSSDSQEKLTTTFAGPSSSAKQDQVFFFRKS</sequence>
<evidence type="ECO:0000256" key="9">
    <source>
        <dbReference type="ARBA" id="ARBA00023136"/>
    </source>
</evidence>
<dbReference type="PANTHER" id="PTHR22722:SF14">
    <property type="entry name" value="MEGALIN, ISOFORM A"/>
    <property type="match status" value="1"/>
</dbReference>
<dbReference type="Gene3D" id="2.120.10.30">
    <property type="entry name" value="TolB, C-terminal domain"/>
    <property type="match status" value="3"/>
</dbReference>
<comment type="caution">
    <text evidence="13">Lacks conserved residue(s) required for the propagation of feature annotation.</text>
</comment>
<feature type="domain" description="EGF-like" evidence="19">
    <location>
        <begin position="1258"/>
        <end position="1297"/>
    </location>
</feature>
<feature type="repeat" description="LDL-receptor class B" evidence="15">
    <location>
        <begin position="667"/>
        <end position="708"/>
    </location>
</feature>
<dbReference type="EMBL" id="JX846592">
    <property type="protein sequence ID" value="AGQ57038.1"/>
    <property type="molecule type" value="mRNA"/>
</dbReference>
<evidence type="ECO:0000256" key="4">
    <source>
        <dbReference type="ARBA" id="ARBA00022583"/>
    </source>
</evidence>
<evidence type="ECO:0000256" key="10">
    <source>
        <dbReference type="ARBA" id="ARBA00023157"/>
    </source>
</evidence>
<feature type="disulfide bond" evidence="14">
    <location>
        <begin position="1182"/>
        <end position="1194"/>
    </location>
</feature>
<keyword evidence="2" id="KW-1003">Cell membrane</keyword>
<feature type="disulfide bond" evidence="14">
    <location>
        <begin position="1028"/>
        <end position="1043"/>
    </location>
</feature>
<feature type="disulfide bond" evidence="13">
    <location>
        <begin position="1643"/>
        <end position="1652"/>
    </location>
</feature>
<evidence type="ECO:0000256" key="16">
    <source>
        <dbReference type="SAM" id="MobiDB-lite"/>
    </source>
</evidence>
<dbReference type="InterPro" id="IPR001881">
    <property type="entry name" value="EGF-like_Ca-bd_dom"/>
</dbReference>
<dbReference type="InterPro" id="IPR002172">
    <property type="entry name" value="LDrepeatLR_classA_rpt"/>
</dbReference>
<dbReference type="FunFam" id="2.10.25.10:FF:000009">
    <property type="entry name" value="Low-density lipoprotein receptor isoform 1"/>
    <property type="match status" value="2"/>
</dbReference>
<feature type="disulfide bond" evidence="14">
    <location>
        <begin position="970"/>
        <end position="982"/>
    </location>
</feature>
<dbReference type="InterPro" id="IPR000033">
    <property type="entry name" value="LDLR_classB_rpt"/>
</dbReference>
<keyword evidence="6 18" id="KW-0732">Signal</keyword>
<dbReference type="InterPro" id="IPR051221">
    <property type="entry name" value="LDLR-related"/>
</dbReference>
<feature type="disulfide bond" evidence="14">
    <location>
        <begin position="931"/>
        <end position="943"/>
    </location>
</feature>
<feature type="disulfide bond" evidence="14">
    <location>
        <begin position="162"/>
        <end position="180"/>
    </location>
</feature>
<feature type="chain" id="PRO_5004662093" evidence="18">
    <location>
        <begin position="23"/>
        <end position="1801"/>
    </location>
</feature>
<feature type="disulfide bond" evidence="14">
    <location>
        <begin position="1189"/>
        <end position="1207"/>
    </location>
</feature>
<dbReference type="SMART" id="SM00192">
    <property type="entry name" value="LDLa"/>
    <property type="match status" value="12"/>
</dbReference>
<dbReference type="Gene3D" id="4.10.400.10">
    <property type="entry name" value="Low-density Lipoprotein Receptor"/>
    <property type="match status" value="12"/>
</dbReference>
<evidence type="ECO:0000256" key="8">
    <source>
        <dbReference type="ARBA" id="ARBA00022989"/>
    </source>
</evidence>
<dbReference type="PRINTS" id="PR00261">
    <property type="entry name" value="LDLRECEPTOR"/>
</dbReference>
<evidence type="ECO:0000313" key="20">
    <source>
        <dbReference type="EMBL" id="AGQ57038.1"/>
    </source>
</evidence>
<gene>
    <name evidence="20" type="primary">VgR</name>
</gene>
<feature type="disulfide bond" evidence="14">
    <location>
        <begin position="1016"/>
        <end position="1034"/>
    </location>
</feature>
<dbReference type="GO" id="GO:0006897">
    <property type="term" value="P:endocytosis"/>
    <property type="evidence" value="ECO:0007669"/>
    <property type="project" value="UniProtKB-KW"/>
</dbReference>
<evidence type="ECO:0000256" key="14">
    <source>
        <dbReference type="PROSITE-ProRule" id="PRU00124"/>
    </source>
</evidence>
<feature type="disulfide bond" evidence="14">
    <location>
        <begin position="43"/>
        <end position="58"/>
    </location>
</feature>
<feature type="disulfide bond" evidence="14">
    <location>
        <begin position="1093"/>
        <end position="1105"/>
    </location>
</feature>
<dbReference type="SMR" id="U5KCA6"/>
<comment type="subcellular location">
    <subcellularLocation>
        <location evidence="1">Cell membrane</location>
        <topology evidence="1">Single-pass type I membrane protein</topology>
    </subcellularLocation>
</comment>
<keyword evidence="5 17" id="KW-0812">Transmembrane</keyword>
<dbReference type="FunFam" id="2.120.10.30:FF:000241">
    <property type="entry name" value="Low-density lipoprotein receptor-related protein 6"/>
    <property type="match status" value="2"/>
</dbReference>
<dbReference type="PROSITE" id="PS00010">
    <property type="entry name" value="ASX_HYDROXYL"/>
    <property type="match status" value="2"/>
</dbReference>
<dbReference type="PANTHER" id="PTHR22722">
    <property type="entry name" value="LOW-DENSITY LIPOPROTEIN RECEPTOR-RELATED PROTEIN 2-RELATED"/>
    <property type="match status" value="1"/>
</dbReference>
<dbReference type="PROSITE" id="PS00022">
    <property type="entry name" value="EGF_1"/>
    <property type="match status" value="1"/>
</dbReference>
<dbReference type="CDD" id="cd00054">
    <property type="entry name" value="EGF_CA"/>
    <property type="match status" value="2"/>
</dbReference>
<feature type="disulfide bond" evidence="14">
    <location>
        <begin position="989"/>
        <end position="1004"/>
    </location>
</feature>
<dbReference type="FunFam" id="4.10.400.10:FF:000034">
    <property type="entry name" value="Low-density lipoprotein receptor-related protein 2"/>
    <property type="match status" value="2"/>
</dbReference>
<dbReference type="SUPFAM" id="SSF57424">
    <property type="entry name" value="LDL receptor-like module"/>
    <property type="match status" value="11"/>
</dbReference>
<keyword evidence="7" id="KW-0677">Repeat</keyword>
<feature type="domain" description="EGF-like" evidence="19">
    <location>
        <begin position="230"/>
        <end position="269"/>
    </location>
</feature>
<dbReference type="InterPro" id="IPR036055">
    <property type="entry name" value="LDL_receptor-like_sf"/>
</dbReference>
<dbReference type="Pfam" id="PF07645">
    <property type="entry name" value="EGF_CA"/>
    <property type="match status" value="2"/>
</dbReference>
<evidence type="ECO:0000256" key="11">
    <source>
        <dbReference type="ARBA" id="ARBA00023170"/>
    </source>
</evidence>
<dbReference type="Pfam" id="PF00008">
    <property type="entry name" value="EGF"/>
    <property type="match status" value="1"/>
</dbReference>
<dbReference type="CDD" id="cd00112">
    <property type="entry name" value="LDLa"/>
    <property type="match status" value="10"/>
</dbReference>
<organism evidence="20">
    <name type="scientific">Amblyomma hebraeum</name>
    <name type="common">South African bont tick</name>
    <dbReference type="NCBI Taxonomy" id="34608"/>
    <lineage>
        <taxon>Eukaryota</taxon>
        <taxon>Metazoa</taxon>
        <taxon>Ecdysozoa</taxon>
        <taxon>Arthropoda</taxon>
        <taxon>Chelicerata</taxon>
        <taxon>Arachnida</taxon>
        <taxon>Acari</taxon>
        <taxon>Parasitiformes</taxon>
        <taxon>Ixodida</taxon>
        <taxon>Ixodoidea</taxon>
        <taxon>Ixodidae</taxon>
        <taxon>Amblyomminae</taxon>
        <taxon>Amblyomma</taxon>
    </lineage>
</organism>
<dbReference type="PROSITE" id="PS50026">
    <property type="entry name" value="EGF_3"/>
    <property type="match status" value="3"/>
</dbReference>
<evidence type="ECO:0000259" key="19">
    <source>
        <dbReference type="PROSITE" id="PS50026"/>
    </source>
</evidence>
<evidence type="ECO:0000256" key="13">
    <source>
        <dbReference type="PROSITE-ProRule" id="PRU00076"/>
    </source>
</evidence>
<evidence type="ECO:0000256" key="17">
    <source>
        <dbReference type="SAM" id="Phobius"/>
    </source>
</evidence>
<evidence type="ECO:0000256" key="3">
    <source>
        <dbReference type="ARBA" id="ARBA00022536"/>
    </source>
</evidence>
<evidence type="ECO:0000256" key="2">
    <source>
        <dbReference type="ARBA" id="ARBA00022475"/>
    </source>
</evidence>
<reference evidence="20" key="2">
    <citation type="journal article" date="2013" name="Insect Biochem. Mol. Biol.">
        <title>Molecular characterization of the vitellogenin receptor from the tick, Amblyomma hebraeum (Acari: Ixodidae).</title>
        <authorList>
            <person name="Smith A.D."/>
            <person name="Reuben Kaufman W."/>
        </authorList>
    </citation>
    <scope>NUCLEOTIDE SEQUENCE</scope>
    <source>
        <tissue evidence="20">Ovary</tissue>
    </source>
</reference>
<evidence type="ECO:0000256" key="12">
    <source>
        <dbReference type="ARBA" id="ARBA00023180"/>
    </source>
</evidence>
<dbReference type="SUPFAM" id="SSF57196">
    <property type="entry name" value="EGF/Laminin"/>
    <property type="match status" value="7"/>
</dbReference>
<dbReference type="InterPro" id="IPR000742">
    <property type="entry name" value="EGF"/>
</dbReference>
<dbReference type="GO" id="GO:0005886">
    <property type="term" value="C:plasma membrane"/>
    <property type="evidence" value="ECO:0007669"/>
    <property type="project" value="UniProtKB-SubCell"/>
</dbReference>
<feature type="disulfide bond" evidence="14">
    <location>
        <begin position="977"/>
        <end position="995"/>
    </location>
</feature>
<dbReference type="SMART" id="SM00181">
    <property type="entry name" value="EGF"/>
    <property type="match status" value="8"/>
</dbReference>
<dbReference type="GO" id="GO:0005509">
    <property type="term" value="F:calcium ion binding"/>
    <property type="evidence" value="ECO:0007669"/>
    <property type="project" value="InterPro"/>
</dbReference>
<feature type="disulfide bond" evidence="14">
    <location>
        <begin position="31"/>
        <end position="49"/>
    </location>
</feature>